<gene>
    <name evidence="2" type="ORF">BBC0178_002140</name>
</gene>
<organism evidence="2 3">
    <name type="scientific">Bartonella apihabitans</name>
    <dbReference type="NCBI Taxonomy" id="2750929"/>
    <lineage>
        <taxon>Bacteria</taxon>
        <taxon>Pseudomonadati</taxon>
        <taxon>Pseudomonadota</taxon>
        <taxon>Alphaproteobacteria</taxon>
        <taxon>Hyphomicrobiales</taxon>
        <taxon>Bartonellaceae</taxon>
        <taxon>Bartonella</taxon>
    </lineage>
</organism>
<dbReference type="RefSeq" id="WP_078038899.1">
    <property type="nucleotide sequence ID" value="NZ_CAXTKO020000001.1"/>
</dbReference>
<evidence type="ECO:0000313" key="3">
    <source>
        <dbReference type="Proteomes" id="UP000189660"/>
    </source>
</evidence>
<dbReference type="AlphaFoldDB" id="A0A1U9M897"/>
<dbReference type="KEGG" id="bapa:BBC0178_002140"/>
<name>A0A1U9M897_9HYPH</name>
<feature type="region of interest" description="Disordered" evidence="1">
    <location>
        <begin position="1"/>
        <end position="25"/>
    </location>
</feature>
<proteinExistence type="predicted"/>
<protein>
    <submittedName>
        <fullName evidence="2">Uncharacterized protein</fullName>
    </submittedName>
</protein>
<sequence length="67" mass="7016">MPQKRGTEQNYIGKEKGRAGGDAQPLIPNAAMGGGGAAFNLLDLGGGVIQREVKYFNAPRTTIDNIA</sequence>
<evidence type="ECO:0000256" key="1">
    <source>
        <dbReference type="SAM" id="MobiDB-lite"/>
    </source>
</evidence>
<accession>A0A1U9M897</accession>
<evidence type="ECO:0000313" key="2">
    <source>
        <dbReference type="EMBL" id="AQT41722.1"/>
    </source>
</evidence>
<dbReference type="Proteomes" id="UP000189660">
    <property type="component" value="Chromosome"/>
</dbReference>
<dbReference type="EMBL" id="CP015820">
    <property type="protein sequence ID" value="AQT41722.1"/>
    <property type="molecule type" value="Genomic_DNA"/>
</dbReference>
<keyword evidence="3" id="KW-1185">Reference proteome</keyword>
<reference evidence="2 3" key="1">
    <citation type="submission" date="2016-11" db="EMBL/GenBank/DDBJ databases">
        <title>Comparative genomics of Bartonella apis.</title>
        <authorList>
            <person name="Engel P."/>
        </authorList>
    </citation>
    <scope>NUCLEOTIDE SEQUENCE [LARGE SCALE GENOMIC DNA]</scope>
    <source>
        <strain evidence="2 3">BBC0178</strain>
    </source>
</reference>